<keyword evidence="3" id="KW-1185">Reference proteome</keyword>
<comment type="caution">
    <text evidence="2">The sequence shown here is derived from an EMBL/GenBank/DDBJ whole genome shotgun (WGS) entry which is preliminary data.</text>
</comment>
<feature type="domain" description="Lsr2 dimerization" evidence="1">
    <location>
        <begin position="1"/>
        <end position="56"/>
    </location>
</feature>
<protein>
    <submittedName>
        <fullName evidence="2">Lsr2 family protein</fullName>
    </submittedName>
</protein>
<reference evidence="3" key="1">
    <citation type="submission" date="2019-04" db="EMBL/GenBank/DDBJ databases">
        <title>Nocardioides xinjiangensis sp. nov.</title>
        <authorList>
            <person name="Liu S."/>
        </authorList>
    </citation>
    <scope>NUCLEOTIDE SEQUENCE [LARGE SCALE GENOMIC DNA]</scope>
    <source>
        <strain evidence="3">18</strain>
    </source>
</reference>
<dbReference type="RefSeq" id="WP_136535075.1">
    <property type="nucleotide sequence ID" value="NZ_STGY01000054.1"/>
</dbReference>
<dbReference type="InterPro" id="IPR042261">
    <property type="entry name" value="Lsr2-like_dimerization"/>
</dbReference>
<evidence type="ECO:0000259" key="1">
    <source>
        <dbReference type="Pfam" id="PF11774"/>
    </source>
</evidence>
<name>A0A4S8QHJ9_9ACTN</name>
<dbReference type="EMBL" id="STGY01000054">
    <property type="protein sequence ID" value="THV40879.1"/>
    <property type="molecule type" value="Genomic_DNA"/>
</dbReference>
<dbReference type="OrthoDB" id="4113332at2"/>
<gene>
    <name evidence="2" type="ORF">FAB82_13575</name>
</gene>
<accession>A0A4S8QHJ9</accession>
<proteinExistence type="predicted"/>
<evidence type="ECO:0000313" key="2">
    <source>
        <dbReference type="EMBL" id="THV40879.1"/>
    </source>
</evidence>
<evidence type="ECO:0000313" key="3">
    <source>
        <dbReference type="Proteomes" id="UP000308760"/>
    </source>
</evidence>
<dbReference type="Pfam" id="PF11774">
    <property type="entry name" value="Lsr2"/>
    <property type="match status" value="1"/>
</dbReference>
<dbReference type="Proteomes" id="UP000308760">
    <property type="component" value="Unassembled WGS sequence"/>
</dbReference>
<organism evidence="2 3">
    <name type="scientific">Glycomyces buryatensis</name>
    <dbReference type="NCBI Taxonomy" id="2570927"/>
    <lineage>
        <taxon>Bacteria</taxon>
        <taxon>Bacillati</taxon>
        <taxon>Actinomycetota</taxon>
        <taxon>Actinomycetes</taxon>
        <taxon>Glycomycetales</taxon>
        <taxon>Glycomycetaceae</taxon>
        <taxon>Glycomyces</taxon>
    </lineage>
</organism>
<dbReference type="InterPro" id="IPR024412">
    <property type="entry name" value="Lsr2_dim_dom"/>
</dbReference>
<reference evidence="2 3" key="2">
    <citation type="submission" date="2019-05" db="EMBL/GenBank/DDBJ databases">
        <title>Glycomyces buryatensis sp. nov.</title>
        <authorList>
            <person name="Nikitina E."/>
        </authorList>
    </citation>
    <scope>NUCLEOTIDE SEQUENCE [LARGE SCALE GENOMIC DNA]</scope>
    <source>
        <strain evidence="2 3">18</strain>
    </source>
</reference>
<dbReference type="AlphaFoldDB" id="A0A4S8QHJ9"/>
<dbReference type="GO" id="GO:0003677">
    <property type="term" value="F:DNA binding"/>
    <property type="evidence" value="ECO:0007669"/>
    <property type="project" value="InterPro"/>
</dbReference>
<sequence length="75" mass="8272">MAQRKQVTLIDDLDGTEADATVQFGIDGGLFEIELHEAHQRELFGKLSKFIAVATPLGQYRQRKVAQGTRSVGDV</sequence>
<dbReference type="Gene3D" id="3.30.60.230">
    <property type="entry name" value="Lsr2, dimerization domain"/>
    <property type="match status" value="1"/>
</dbReference>